<organism evidence="1 2">
    <name type="scientific">Lachnoclostridium phytofermentans</name>
    <dbReference type="NCBI Taxonomy" id="66219"/>
    <lineage>
        <taxon>Bacteria</taxon>
        <taxon>Bacillati</taxon>
        <taxon>Bacillota</taxon>
        <taxon>Clostridia</taxon>
        <taxon>Lachnospirales</taxon>
        <taxon>Lachnospiraceae</taxon>
    </lineage>
</organism>
<evidence type="ECO:0000313" key="2">
    <source>
        <dbReference type="Proteomes" id="UP000262969"/>
    </source>
</evidence>
<dbReference type="AlphaFoldDB" id="A0A3D2X3M7"/>
<feature type="non-terminal residue" evidence="1">
    <location>
        <position position="1"/>
    </location>
</feature>
<dbReference type="EMBL" id="DPVV01000065">
    <property type="protein sequence ID" value="HCL01135.1"/>
    <property type="molecule type" value="Genomic_DNA"/>
</dbReference>
<dbReference type="PROSITE" id="PS51343">
    <property type="entry name" value="PII_GLNB_DOM"/>
    <property type="match status" value="1"/>
</dbReference>
<dbReference type="Proteomes" id="UP000262969">
    <property type="component" value="Unassembled WGS sequence"/>
</dbReference>
<protein>
    <submittedName>
        <fullName evidence="1">Transcriptional regulator</fullName>
    </submittedName>
</protein>
<dbReference type="SUPFAM" id="SSF54913">
    <property type="entry name" value="GlnB-like"/>
    <property type="match status" value="1"/>
</dbReference>
<dbReference type="Gene3D" id="3.30.70.120">
    <property type="match status" value="1"/>
</dbReference>
<dbReference type="InterPro" id="IPR002187">
    <property type="entry name" value="N-reg_PII"/>
</dbReference>
<evidence type="ECO:0000313" key="1">
    <source>
        <dbReference type="EMBL" id="HCL01135.1"/>
    </source>
</evidence>
<dbReference type="GO" id="GO:0030234">
    <property type="term" value="F:enzyme regulator activity"/>
    <property type="evidence" value="ECO:0007669"/>
    <property type="project" value="InterPro"/>
</dbReference>
<proteinExistence type="predicted"/>
<reference evidence="1 2" key="1">
    <citation type="journal article" date="2018" name="Nat. Biotechnol.">
        <title>A standardized bacterial taxonomy based on genome phylogeny substantially revises the tree of life.</title>
        <authorList>
            <person name="Parks D.H."/>
            <person name="Chuvochina M."/>
            <person name="Waite D.W."/>
            <person name="Rinke C."/>
            <person name="Skarshewski A."/>
            <person name="Chaumeil P.A."/>
            <person name="Hugenholtz P."/>
        </authorList>
    </citation>
    <scope>NUCLEOTIDE SEQUENCE [LARGE SCALE GENOMIC DNA]</scope>
    <source>
        <strain evidence="1">UBA11728</strain>
    </source>
</reference>
<sequence>RGCIYKKDRERAGVEKTMYNSIFTVVERGKAEDVIEAAQKAGSKGGTVINARGSGIHETQKLFHMDIEPEKEIVLILSEEGTTDAIVKSISECIQIEDPGKGVLFVLDVSKTFGLY</sequence>
<comment type="caution">
    <text evidence="1">The sequence shown here is derived from an EMBL/GenBank/DDBJ whole genome shotgun (WGS) entry which is preliminary data.</text>
</comment>
<dbReference type="GO" id="GO:0006808">
    <property type="term" value="P:regulation of nitrogen utilization"/>
    <property type="evidence" value="ECO:0007669"/>
    <property type="project" value="InterPro"/>
</dbReference>
<accession>A0A3D2X3M7</accession>
<dbReference type="InterPro" id="IPR015867">
    <property type="entry name" value="N-reg_PII/ATP_PRibTrfase_C"/>
</dbReference>
<name>A0A3D2X3M7_9FIRM</name>
<dbReference type="SMART" id="SM00938">
    <property type="entry name" value="P-II"/>
    <property type="match status" value="1"/>
</dbReference>
<dbReference type="InterPro" id="IPR011322">
    <property type="entry name" value="N-reg_PII-like_a/b"/>
</dbReference>
<gene>
    <name evidence="1" type="ORF">DHW61_01760</name>
</gene>
<dbReference type="Pfam" id="PF00543">
    <property type="entry name" value="P-II"/>
    <property type="match status" value="1"/>
</dbReference>